<dbReference type="PRINTS" id="PR01021">
    <property type="entry name" value="OMPADOMAIN"/>
</dbReference>
<evidence type="ECO:0000313" key="9">
    <source>
        <dbReference type="EMBL" id="QED28225.1"/>
    </source>
</evidence>
<keyword evidence="3 5" id="KW-0472">Membrane</keyword>
<name>A0A5B8XRT4_9DELT</name>
<evidence type="ECO:0000256" key="1">
    <source>
        <dbReference type="ARBA" id="ARBA00004442"/>
    </source>
</evidence>
<reference evidence="9 10" key="1">
    <citation type="submission" date="2019-08" db="EMBL/GenBank/DDBJ databases">
        <authorList>
            <person name="Liang Q."/>
        </authorList>
    </citation>
    <scope>NUCLEOTIDE SEQUENCE [LARGE SCALE GENOMIC DNA]</scope>
    <source>
        <strain evidence="9 10">V1718</strain>
    </source>
</reference>
<feature type="domain" description="OmpA-like" evidence="8">
    <location>
        <begin position="387"/>
        <end position="510"/>
    </location>
</feature>
<dbReference type="PANTHER" id="PTHR30329:SF21">
    <property type="entry name" value="LIPOPROTEIN YIAD-RELATED"/>
    <property type="match status" value="1"/>
</dbReference>
<feature type="compositionally biased region" description="Acidic residues" evidence="6">
    <location>
        <begin position="531"/>
        <end position="544"/>
    </location>
</feature>
<feature type="region of interest" description="Disordered" evidence="6">
    <location>
        <begin position="482"/>
        <end position="501"/>
    </location>
</feature>
<feature type="compositionally biased region" description="Acidic residues" evidence="6">
    <location>
        <begin position="28"/>
        <end position="57"/>
    </location>
</feature>
<feature type="region of interest" description="Disordered" evidence="6">
    <location>
        <begin position="24"/>
        <end position="65"/>
    </location>
</feature>
<dbReference type="GO" id="GO:0007155">
    <property type="term" value="P:cell adhesion"/>
    <property type="evidence" value="ECO:0007669"/>
    <property type="project" value="InterPro"/>
</dbReference>
<dbReference type="InterPro" id="IPR050330">
    <property type="entry name" value="Bact_OuterMem_StrucFunc"/>
</dbReference>
<dbReference type="AlphaFoldDB" id="A0A5B8XRT4"/>
<feature type="chain" id="PRO_5022780517" evidence="7">
    <location>
        <begin position="24"/>
        <end position="544"/>
    </location>
</feature>
<dbReference type="EMBL" id="CP042467">
    <property type="protein sequence ID" value="QED28225.1"/>
    <property type="molecule type" value="Genomic_DNA"/>
</dbReference>
<dbReference type="SUPFAM" id="SSF103647">
    <property type="entry name" value="TSP type-3 repeat"/>
    <property type="match status" value="1"/>
</dbReference>
<organism evidence="9 10">
    <name type="scientific">Microvenator marinus</name>
    <dbReference type="NCBI Taxonomy" id="2600177"/>
    <lineage>
        <taxon>Bacteria</taxon>
        <taxon>Deltaproteobacteria</taxon>
        <taxon>Bradymonadales</taxon>
        <taxon>Microvenatoraceae</taxon>
        <taxon>Microvenator</taxon>
    </lineage>
</organism>
<evidence type="ECO:0000256" key="2">
    <source>
        <dbReference type="ARBA" id="ARBA00022729"/>
    </source>
</evidence>
<dbReference type="InterPro" id="IPR036737">
    <property type="entry name" value="OmpA-like_sf"/>
</dbReference>
<feature type="signal peptide" evidence="7">
    <location>
        <begin position="1"/>
        <end position="23"/>
    </location>
</feature>
<dbReference type="KEGG" id="bbae:FRD01_13475"/>
<dbReference type="GO" id="GO:0009279">
    <property type="term" value="C:cell outer membrane"/>
    <property type="evidence" value="ECO:0007669"/>
    <property type="project" value="UniProtKB-SubCell"/>
</dbReference>
<dbReference type="PANTHER" id="PTHR30329">
    <property type="entry name" value="STATOR ELEMENT OF FLAGELLAR MOTOR COMPLEX"/>
    <property type="match status" value="1"/>
</dbReference>
<dbReference type="Proteomes" id="UP000321595">
    <property type="component" value="Chromosome"/>
</dbReference>
<dbReference type="Gene3D" id="4.10.1080.10">
    <property type="entry name" value="TSP type-3 repeat"/>
    <property type="match status" value="1"/>
</dbReference>
<evidence type="ECO:0000256" key="5">
    <source>
        <dbReference type="PROSITE-ProRule" id="PRU00473"/>
    </source>
</evidence>
<protein>
    <submittedName>
        <fullName evidence="9">OmpA family protein</fullName>
    </submittedName>
</protein>
<proteinExistence type="predicted"/>
<dbReference type="InterPro" id="IPR003367">
    <property type="entry name" value="Thrombospondin_3-like_rpt"/>
</dbReference>
<evidence type="ECO:0000313" key="10">
    <source>
        <dbReference type="Proteomes" id="UP000321595"/>
    </source>
</evidence>
<feature type="region of interest" description="Disordered" evidence="6">
    <location>
        <begin position="513"/>
        <end position="544"/>
    </location>
</feature>
<dbReference type="PROSITE" id="PS51123">
    <property type="entry name" value="OMPA_2"/>
    <property type="match status" value="1"/>
</dbReference>
<dbReference type="Gene3D" id="3.30.1330.60">
    <property type="entry name" value="OmpA-like domain"/>
    <property type="match status" value="1"/>
</dbReference>
<keyword evidence="4" id="KW-0998">Cell outer membrane</keyword>
<dbReference type="CDD" id="cd07185">
    <property type="entry name" value="OmpA_C-like"/>
    <property type="match status" value="1"/>
</dbReference>
<evidence type="ECO:0000256" key="4">
    <source>
        <dbReference type="ARBA" id="ARBA00023237"/>
    </source>
</evidence>
<dbReference type="Pfam" id="PF00691">
    <property type="entry name" value="OmpA"/>
    <property type="match status" value="1"/>
</dbReference>
<dbReference type="Pfam" id="PF02412">
    <property type="entry name" value="TSP_3"/>
    <property type="match status" value="2"/>
</dbReference>
<sequence>MVRIFGSFLVCLAAALLASPVVAQETEAPAEEAPESEESLTEDTEETEDEDEEEDEVRESADGSYEWKPSWGVGLEVGFWFMEMERWNAQLIEPNGETPFDQTGLWHFDLFVEASLLENTRISLFGGFQTPFGDNPSLSAWYVGLEPAFAFRRDMWEVALGVGVGFGAVSNEYQSGNSLDASLVLMRPFLEVRRYLTDWMGVYGRFGFNQWLISDPELDGLLFTVAGDESSVGVNPDNLNEGGPFLALGVRFGSYPEHVREIGDTDGDGLLDDIDECPEDPEDFDNFEDTDGCPDLDNDNDGILDVDDKCPDVAGIAELGGCPAEDTDGDGISNHLDKCPDVAGVAELEGCPILDGDNDGIPDHKDKCPEKAGVPEKEGCPYDRVQVTMAKIEILDKVFFDLDKATIKEESFSLLDEVASTINAYPRIKLIEVQGHTDHAGRAAYNKDLSARRAQSVVDYLISKGVQTDRLVSKGYGMEQPLVPLPENGKETPEGAEKNRRVEFVILEQEEVTKEVPENELPAEEKIENVEPVEGEPTEGESAE</sequence>
<keyword evidence="2 7" id="KW-0732">Signal</keyword>
<evidence type="ECO:0000256" key="3">
    <source>
        <dbReference type="ARBA" id="ARBA00023136"/>
    </source>
</evidence>
<dbReference type="InterPro" id="IPR028974">
    <property type="entry name" value="TSP_type-3_rpt"/>
</dbReference>
<evidence type="ECO:0000256" key="7">
    <source>
        <dbReference type="SAM" id="SignalP"/>
    </source>
</evidence>
<dbReference type="SUPFAM" id="SSF103088">
    <property type="entry name" value="OmpA-like"/>
    <property type="match status" value="1"/>
</dbReference>
<accession>A0A5B8XRT4</accession>
<dbReference type="RefSeq" id="WP_146960462.1">
    <property type="nucleotide sequence ID" value="NZ_CP042467.1"/>
</dbReference>
<evidence type="ECO:0000259" key="8">
    <source>
        <dbReference type="PROSITE" id="PS51123"/>
    </source>
</evidence>
<gene>
    <name evidence="9" type="ORF">FRD01_13475</name>
</gene>
<evidence type="ECO:0000256" key="6">
    <source>
        <dbReference type="SAM" id="MobiDB-lite"/>
    </source>
</evidence>
<comment type="subcellular location">
    <subcellularLocation>
        <location evidence="1">Cell outer membrane</location>
    </subcellularLocation>
</comment>
<feature type="compositionally biased region" description="Basic and acidic residues" evidence="6">
    <location>
        <begin position="488"/>
        <end position="501"/>
    </location>
</feature>
<dbReference type="GO" id="GO:0005509">
    <property type="term" value="F:calcium ion binding"/>
    <property type="evidence" value="ECO:0007669"/>
    <property type="project" value="InterPro"/>
</dbReference>
<dbReference type="InterPro" id="IPR006664">
    <property type="entry name" value="OMP_bac"/>
</dbReference>
<dbReference type="InterPro" id="IPR006665">
    <property type="entry name" value="OmpA-like"/>
</dbReference>
<keyword evidence="10" id="KW-1185">Reference proteome</keyword>
<dbReference type="OrthoDB" id="5525797at2"/>
<feature type="compositionally biased region" description="Basic and acidic residues" evidence="6">
    <location>
        <begin position="513"/>
        <end position="529"/>
    </location>
</feature>